<organism evidence="1 2">
    <name type="scientific">Xanthomonas dyei</name>
    <dbReference type="NCBI Taxonomy" id="743699"/>
    <lineage>
        <taxon>Bacteria</taxon>
        <taxon>Pseudomonadati</taxon>
        <taxon>Pseudomonadota</taxon>
        <taxon>Gammaproteobacteria</taxon>
        <taxon>Lysobacterales</taxon>
        <taxon>Lysobacteraceae</taxon>
        <taxon>Xanthomonas</taxon>
    </lineage>
</organism>
<comment type="caution">
    <text evidence="1">The sequence shown here is derived from an EMBL/GenBank/DDBJ whole genome shotgun (WGS) entry which is preliminary data.</text>
</comment>
<name>A0A2S7BG34_9XANT</name>
<evidence type="ECO:0000313" key="1">
    <source>
        <dbReference type="EMBL" id="PPU44209.1"/>
    </source>
</evidence>
<dbReference type="EMBL" id="MDEE01000088">
    <property type="protein sequence ID" value="PPU44209.1"/>
    <property type="molecule type" value="Genomic_DNA"/>
</dbReference>
<reference evidence="1 2" key="1">
    <citation type="submission" date="2016-08" db="EMBL/GenBank/DDBJ databases">
        <authorList>
            <person name="Seilhamer J.J."/>
        </authorList>
    </citation>
    <scope>NUCLEOTIDE SEQUENCE [LARGE SCALE GENOMIC DNA]</scope>
    <source>
        <strain evidence="1 2">CFBP7245</strain>
    </source>
</reference>
<accession>A0A2S7BG34</accession>
<dbReference type="Proteomes" id="UP000238908">
    <property type="component" value="Unassembled WGS sequence"/>
</dbReference>
<dbReference type="AlphaFoldDB" id="A0A2S7BG34"/>
<proteinExistence type="predicted"/>
<sequence length="147" mass="15659">MRKSALLASVMRSGQRRRLLASLPIAMAEQLRTQIALVRRHGWDELSLVEPLLHGQELTVTQTDADLGLEEIVQLSHILSAATLSRVVMATTAGEASFVLAALDPQIAKAVCAELTTMRPLPPALAAAVRNAAQTHAAAVPAMRALP</sequence>
<evidence type="ECO:0000313" key="2">
    <source>
        <dbReference type="Proteomes" id="UP000238908"/>
    </source>
</evidence>
<gene>
    <name evidence="1" type="ORF">XdyCFBP7245_23010</name>
</gene>
<protein>
    <submittedName>
        <fullName evidence="1">Uncharacterized protein</fullName>
    </submittedName>
</protein>